<accession>A0A425Y8J9</accession>
<sequence>MIELKALNKLHISSFYKWLNDSESIRYSLSAFQKTNSPDEVDVWFQSVLEDTKGLNLGIFLRDSEQLIGFTGICKISRLNKSGEYFIFIGDKSQWNKGIGCEVTRLVLKIAFCEKGLNRLMLTVSEPNIGGLKAYQKAGFTPEGKLRQACFRDGAYHDKIIMSILKNEYLKSVKA</sequence>
<keyword evidence="2" id="KW-0808">Transferase</keyword>
<dbReference type="InterPro" id="IPR000182">
    <property type="entry name" value="GNAT_dom"/>
</dbReference>
<dbReference type="OrthoDB" id="9811523at2"/>
<dbReference type="GO" id="GO:0016747">
    <property type="term" value="F:acyltransferase activity, transferring groups other than amino-acyl groups"/>
    <property type="evidence" value="ECO:0007669"/>
    <property type="project" value="InterPro"/>
</dbReference>
<proteinExistence type="predicted"/>
<dbReference type="SUPFAM" id="SSF55729">
    <property type="entry name" value="Acyl-CoA N-acyltransferases (Nat)"/>
    <property type="match status" value="1"/>
</dbReference>
<keyword evidence="3" id="KW-1185">Reference proteome</keyword>
<dbReference type="RefSeq" id="WP_125029218.1">
    <property type="nucleotide sequence ID" value="NZ_JAPXVP010000001.1"/>
</dbReference>
<organism evidence="2 3">
    <name type="scientific">Ancylomarina euxinus</name>
    <dbReference type="NCBI Taxonomy" id="2283627"/>
    <lineage>
        <taxon>Bacteria</taxon>
        <taxon>Pseudomonadati</taxon>
        <taxon>Bacteroidota</taxon>
        <taxon>Bacteroidia</taxon>
        <taxon>Marinilabiliales</taxon>
        <taxon>Marinifilaceae</taxon>
        <taxon>Ancylomarina</taxon>
    </lineage>
</organism>
<reference evidence="2 3" key="1">
    <citation type="submission" date="2018-07" db="EMBL/GenBank/DDBJ databases">
        <title>Draft genome sequence of Ancylomarina sp. M1P.</title>
        <authorList>
            <person name="Yadav S."/>
            <person name="Villanueva L."/>
            <person name="Damste J.S.S."/>
        </authorList>
    </citation>
    <scope>NUCLEOTIDE SEQUENCE [LARGE SCALE GENOMIC DNA]</scope>
    <source>
        <strain evidence="2 3">M1P</strain>
    </source>
</reference>
<dbReference type="EMBL" id="QQWG01000001">
    <property type="protein sequence ID" value="RRG24806.1"/>
    <property type="molecule type" value="Genomic_DNA"/>
</dbReference>
<dbReference type="PANTHER" id="PTHR43415:SF3">
    <property type="entry name" value="GNAT-FAMILY ACETYLTRANSFERASE"/>
    <property type="match status" value="1"/>
</dbReference>
<dbReference type="AlphaFoldDB" id="A0A425Y8J9"/>
<dbReference type="PROSITE" id="PS51186">
    <property type="entry name" value="GNAT"/>
    <property type="match status" value="1"/>
</dbReference>
<name>A0A425Y8J9_9BACT</name>
<dbReference type="Proteomes" id="UP000285794">
    <property type="component" value="Unassembled WGS sequence"/>
</dbReference>
<dbReference type="InterPro" id="IPR016181">
    <property type="entry name" value="Acyl_CoA_acyltransferase"/>
</dbReference>
<evidence type="ECO:0000259" key="1">
    <source>
        <dbReference type="PROSITE" id="PS51186"/>
    </source>
</evidence>
<comment type="caution">
    <text evidence="2">The sequence shown here is derived from an EMBL/GenBank/DDBJ whole genome shotgun (WGS) entry which is preliminary data.</text>
</comment>
<dbReference type="PANTHER" id="PTHR43415">
    <property type="entry name" value="SPERMIDINE N(1)-ACETYLTRANSFERASE"/>
    <property type="match status" value="1"/>
</dbReference>
<evidence type="ECO:0000313" key="2">
    <source>
        <dbReference type="EMBL" id="RRG24806.1"/>
    </source>
</evidence>
<evidence type="ECO:0000313" key="3">
    <source>
        <dbReference type="Proteomes" id="UP000285794"/>
    </source>
</evidence>
<dbReference type="Pfam" id="PF13302">
    <property type="entry name" value="Acetyltransf_3"/>
    <property type="match status" value="1"/>
</dbReference>
<feature type="domain" description="N-acetyltransferase" evidence="1">
    <location>
        <begin position="2"/>
        <end position="167"/>
    </location>
</feature>
<dbReference type="Gene3D" id="3.40.630.30">
    <property type="match status" value="1"/>
</dbReference>
<gene>
    <name evidence="2" type="ORF">DWB61_02010</name>
</gene>
<protein>
    <submittedName>
        <fullName evidence="2">N-acetyltransferase</fullName>
    </submittedName>
</protein>